<dbReference type="EMBL" id="SSTD01010133">
    <property type="protein sequence ID" value="TYK12399.1"/>
    <property type="molecule type" value="Genomic_DNA"/>
</dbReference>
<name>A0A5D3CQ02_CUCMM</name>
<evidence type="ECO:0000313" key="1">
    <source>
        <dbReference type="EMBL" id="TYK12399.1"/>
    </source>
</evidence>
<sequence>MRPSSEVRSYSGCIVDGVQFHMVEHDSRHTTINSGAMVVVKTVISLLSLTVSSNLFLEFDDAFNNVGLSSMGDNSYGSQPTRTLRKRQHSRNLELERYAQKIHYLKWADVPPEYMEVFKAVYKSNQGPTRLLERNSLTTIVAGPSLSYNDSLSFTKQLGHQINRVELFRETHANRSGQFVSQEAADAHNKMLELQSQPTLQGFQPLSEEEICETILDRRSSYSKGQKILVEASNPSLGKRVANLRLHIRKKCTLERLAH</sequence>
<reference evidence="1 2" key="1">
    <citation type="submission" date="2019-08" db="EMBL/GenBank/DDBJ databases">
        <title>Draft genome sequences of two oriental melons (Cucumis melo L. var makuwa).</title>
        <authorList>
            <person name="Kwon S.-Y."/>
        </authorList>
    </citation>
    <scope>NUCLEOTIDE SEQUENCE [LARGE SCALE GENOMIC DNA]</scope>
    <source>
        <strain evidence="2">cv. Chang Bougi</strain>
        <tissue evidence="1">Leaf</tissue>
    </source>
</reference>
<organism evidence="1 2">
    <name type="scientific">Cucumis melo var. makuwa</name>
    <name type="common">Oriental melon</name>
    <dbReference type="NCBI Taxonomy" id="1194695"/>
    <lineage>
        <taxon>Eukaryota</taxon>
        <taxon>Viridiplantae</taxon>
        <taxon>Streptophyta</taxon>
        <taxon>Embryophyta</taxon>
        <taxon>Tracheophyta</taxon>
        <taxon>Spermatophyta</taxon>
        <taxon>Magnoliopsida</taxon>
        <taxon>eudicotyledons</taxon>
        <taxon>Gunneridae</taxon>
        <taxon>Pentapetalae</taxon>
        <taxon>rosids</taxon>
        <taxon>fabids</taxon>
        <taxon>Cucurbitales</taxon>
        <taxon>Cucurbitaceae</taxon>
        <taxon>Benincaseae</taxon>
        <taxon>Cucumis</taxon>
    </lineage>
</organism>
<protein>
    <submittedName>
        <fullName evidence="1">CACTA en-spm transposon protein</fullName>
    </submittedName>
</protein>
<dbReference type="Proteomes" id="UP000321947">
    <property type="component" value="Unassembled WGS sequence"/>
</dbReference>
<evidence type="ECO:0000313" key="2">
    <source>
        <dbReference type="Proteomes" id="UP000321947"/>
    </source>
</evidence>
<proteinExistence type="predicted"/>
<comment type="caution">
    <text evidence="1">The sequence shown here is derived from an EMBL/GenBank/DDBJ whole genome shotgun (WGS) entry which is preliminary data.</text>
</comment>
<accession>A0A5D3CQ02</accession>
<gene>
    <name evidence="1" type="ORF">E5676_scaffold302G001830</name>
</gene>
<dbReference type="AlphaFoldDB" id="A0A5D3CQ02"/>